<keyword evidence="3" id="KW-1185">Reference proteome</keyword>
<evidence type="ECO:0000256" key="1">
    <source>
        <dbReference type="SAM" id="MobiDB-lite"/>
    </source>
</evidence>
<sequence>MPGSLTMARTAADVFLDMPGNHQLQKAEILLSNIQLCTHLRHPRLTISTDTQSSTSGRSPCASGEKCPIWTRGFTFTLSSRQENFINCIERPADQIHNSEFGRYAKRGSKKERQDTELKQGRHGRVRETEKIVLLHREQKEKENKTKNFGSVVFSVNLAHYCEYF</sequence>
<evidence type="ECO:0000313" key="2">
    <source>
        <dbReference type="EMBL" id="MEQ2203650.1"/>
    </source>
</evidence>
<evidence type="ECO:0000313" key="3">
    <source>
        <dbReference type="Proteomes" id="UP001434883"/>
    </source>
</evidence>
<gene>
    <name evidence="2" type="ORF">XENOCAPTIV_001825</name>
</gene>
<dbReference type="EMBL" id="JAHRIN010034787">
    <property type="protein sequence ID" value="MEQ2203650.1"/>
    <property type="molecule type" value="Genomic_DNA"/>
</dbReference>
<feature type="compositionally biased region" description="Basic and acidic residues" evidence="1">
    <location>
        <begin position="111"/>
        <end position="124"/>
    </location>
</feature>
<name>A0ABV0R6B2_9TELE</name>
<organism evidence="2 3">
    <name type="scientific">Xenoophorus captivus</name>
    <dbReference type="NCBI Taxonomy" id="1517983"/>
    <lineage>
        <taxon>Eukaryota</taxon>
        <taxon>Metazoa</taxon>
        <taxon>Chordata</taxon>
        <taxon>Craniata</taxon>
        <taxon>Vertebrata</taxon>
        <taxon>Euteleostomi</taxon>
        <taxon>Actinopterygii</taxon>
        <taxon>Neopterygii</taxon>
        <taxon>Teleostei</taxon>
        <taxon>Neoteleostei</taxon>
        <taxon>Acanthomorphata</taxon>
        <taxon>Ovalentaria</taxon>
        <taxon>Atherinomorphae</taxon>
        <taxon>Cyprinodontiformes</taxon>
        <taxon>Goodeidae</taxon>
        <taxon>Xenoophorus</taxon>
    </lineage>
</organism>
<accession>A0ABV0R6B2</accession>
<protein>
    <submittedName>
        <fullName evidence="2">Uncharacterized protein</fullName>
    </submittedName>
</protein>
<reference evidence="2 3" key="1">
    <citation type="submission" date="2021-06" db="EMBL/GenBank/DDBJ databases">
        <authorList>
            <person name="Palmer J.M."/>
        </authorList>
    </citation>
    <scope>NUCLEOTIDE SEQUENCE [LARGE SCALE GENOMIC DNA]</scope>
    <source>
        <strain evidence="2 3">XC_2019</strain>
        <tissue evidence="2">Muscle</tissue>
    </source>
</reference>
<dbReference type="Proteomes" id="UP001434883">
    <property type="component" value="Unassembled WGS sequence"/>
</dbReference>
<comment type="caution">
    <text evidence="2">The sequence shown here is derived from an EMBL/GenBank/DDBJ whole genome shotgun (WGS) entry which is preliminary data.</text>
</comment>
<proteinExistence type="predicted"/>
<feature type="region of interest" description="Disordered" evidence="1">
    <location>
        <begin position="102"/>
        <end position="124"/>
    </location>
</feature>